<feature type="region of interest" description="Disordered" evidence="4">
    <location>
        <begin position="81"/>
        <end position="102"/>
    </location>
</feature>
<comment type="caution">
    <text evidence="6">The sequence shown here is derived from an EMBL/GenBank/DDBJ whole genome shotgun (WGS) entry which is preliminary data.</text>
</comment>
<dbReference type="OrthoDB" id="5974330at2759"/>
<sequence>MFHSTYFNDEPNVSQLFLKTSEAETTIVYSQSSLLPLKNTNDITKIIPKQNNNKFNYFNQYDKNCSENEFCGHCWLLPSSRSPNSDFVSSPETTTDSNISSNYSDFNQASEENRNLFEFSSFKNEIPLEDWELTRLTVRELNKKLAGHDRSIVSALKQKRRTLKNRGYALNCRARRLKNQQQLEEENIRLKGVINQQAKLLVEYERKLIKSEEALKFNNNCNTYLNYYQSSSNQKQHYQHNMFNNLMPSAQQSSFKESECFSSLQQPNFIYPLESEEQTTIPIDFNQMSSSSTAYSNLDFELWNSF</sequence>
<protein>
    <submittedName>
        <fullName evidence="6">BZIP_Maf domain-containing protein</fullName>
    </submittedName>
</protein>
<feature type="domain" description="Basic leucine zipper" evidence="5">
    <location>
        <begin position="129"/>
        <end position="196"/>
    </location>
</feature>
<dbReference type="Pfam" id="PF03131">
    <property type="entry name" value="bZIP_Maf"/>
    <property type="match status" value="1"/>
</dbReference>
<dbReference type="EMBL" id="JABEBT010000089">
    <property type="protein sequence ID" value="KAF7632964.1"/>
    <property type="molecule type" value="Genomic_DNA"/>
</dbReference>
<keyword evidence="1" id="KW-0805">Transcription regulation</keyword>
<dbReference type="Proteomes" id="UP000605970">
    <property type="component" value="Unassembled WGS sequence"/>
</dbReference>
<evidence type="ECO:0000256" key="2">
    <source>
        <dbReference type="ARBA" id="ARBA00023125"/>
    </source>
</evidence>
<dbReference type="AlphaFoldDB" id="A0A8S9ZI06"/>
<proteinExistence type="predicted"/>
<dbReference type="InterPro" id="IPR008917">
    <property type="entry name" value="TF_DNA-bd_sf"/>
</dbReference>
<dbReference type="PANTHER" id="PTHR10129">
    <property type="entry name" value="TRANSCRIPTION FACTOR MAF"/>
    <property type="match status" value="1"/>
</dbReference>
<dbReference type="SUPFAM" id="SSF47454">
    <property type="entry name" value="A DNA-binding domain in eukaryotic transcription factors"/>
    <property type="match status" value="1"/>
</dbReference>
<dbReference type="PANTHER" id="PTHR10129:SF44">
    <property type="entry name" value="TRAFFIC JAM, ISOFORM C"/>
    <property type="match status" value="1"/>
</dbReference>
<accession>A0A8S9ZI06</accession>
<dbReference type="InterPro" id="IPR004826">
    <property type="entry name" value="bZIP_Maf"/>
</dbReference>
<evidence type="ECO:0000256" key="3">
    <source>
        <dbReference type="ARBA" id="ARBA00023163"/>
    </source>
</evidence>
<organism evidence="6 7">
    <name type="scientific">Meloidogyne graminicola</name>
    <dbReference type="NCBI Taxonomy" id="189291"/>
    <lineage>
        <taxon>Eukaryota</taxon>
        <taxon>Metazoa</taxon>
        <taxon>Ecdysozoa</taxon>
        <taxon>Nematoda</taxon>
        <taxon>Chromadorea</taxon>
        <taxon>Rhabditida</taxon>
        <taxon>Tylenchina</taxon>
        <taxon>Tylenchomorpha</taxon>
        <taxon>Tylenchoidea</taxon>
        <taxon>Meloidogynidae</taxon>
        <taxon>Meloidogyninae</taxon>
        <taxon>Meloidogyne</taxon>
    </lineage>
</organism>
<name>A0A8S9ZI06_9BILA</name>
<keyword evidence="7" id="KW-1185">Reference proteome</keyword>
<reference evidence="6" key="1">
    <citation type="journal article" date="2020" name="Ecol. Evol.">
        <title>Genome structure and content of the rice root-knot nematode (Meloidogyne graminicola).</title>
        <authorList>
            <person name="Phan N.T."/>
            <person name="Danchin E.G.J."/>
            <person name="Klopp C."/>
            <person name="Perfus-Barbeoch L."/>
            <person name="Kozlowski D.K."/>
            <person name="Koutsovoulos G.D."/>
            <person name="Lopez-Roques C."/>
            <person name="Bouchez O."/>
            <person name="Zahm M."/>
            <person name="Besnard G."/>
            <person name="Bellafiore S."/>
        </authorList>
    </citation>
    <scope>NUCLEOTIDE SEQUENCE</scope>
    <source>
        <strain evidence="6">VN-18</strain>
    </source>
</reference>
<keyword evidence="2" id="KW-0238">DNA-binding</keyword>
<dbReference type="GO" id="GO:0005634">
    <property type="term" value="C:nucleus"/>
    <property type="evidence" value="ECO:0007669"/>
    <property type="project" value="TreeGrafter"/>
</dbReference>
<dbReference type="GO" id="GO:0000981">
    <property type="term" value="F:DNA-binding transcription factor activity, RNA polymerase II-specific"/>
    <property type="evidence" value="ECO:0007669"/>
    <property type="project" value="TreeGrafter"/>
</dbReference>
<evidence type="ECO:0000313" key="7">
    <source>
        <dbReference type="Proteomes" id="UP000605970"/>
    </source>
</evidence>
<keyword evidence="3" id="KW-0804">Transcription</keyword>
<dbReference type="Gene3D" id="1.20.5.170">
    <property type="match status" value="1"/>
</dbReference>
<dbReference type="GO" id="GO:0000978">
    <property type="term" value="F:RNA polymerase II cis-regulatory region sequence-specific DNA binding"/>
    <property type="evidence" value="ECO:0007669"/>
    <property type="project" value="TreeGrafter"/>
</dbReference>
<dbReference type="InterPro" id="IPR024874">
    <property type="entry name" value="Transcription_factor_Maf_fam"/>
</dbReference>
<evidence type="ECO:0000256" key="1">
    <source>
        <dbReference type="ARBA" id="ARBA00023015"/>
    </source>
</evidence>
<evidence type="ECO:0000259" key="5">
    <source>
        <dbReference type="Pfam" id="PF03131"/>
    </source>
</evidence>
<evidence type="ECO:0000313" key="6">
    <source>
        <dbReference type="EMBL" id="KAF7632964.1"/>
    </source>
</evidence>
<gene>
    <name evidence="6" type="ORF">Mgra_00007667</name>
</gene>
<evidence type="ECO:0000256" key="4">
    <source>
        <dbReference type="SAM" id="MobiDB-lite"/>
    </source>
</evidence>